<protein>
    <submittedName>
        <fullName evidence="6">4Fe-4S dicluster domain-containing protein</fullName>
    </submittedName>
</protein>
<feature type="domain" description="4Fe-4S ferredoxin-type" evidence="5">
    <location>
        <begin position="148"/>
        <end position="178"/>
    </location>
</feature>
<dbReference type="InterPro" id="IPR017896">
    <property type="entry name" value="4Fe4S_Fe-S-bd"/>
</dbReference>
<feature type="domain" description="4Fe-4S ferredoxin-type" evidence="5">
    <location>
        <begin position="274"/>
        <end position="304"/>
    </location>
</feature>
<evidence type="ECO:0000256" key="4">
    <source>
        <dbReference type="ARBA" id="ARBA00023014"/>
    </source>
</evidence>
<name>A0A832YWY0_9EURY</name>
<feature type="domain" description="4Fe-4S ferredoxin-type" evidence="5">
    <location>
        <begin position="233"/>
        <end position="265"/>
    </location>
</feature>
<dbReference type="Pfam" id="PF14697">
    <property type="entry name" value="Fer4_21"/>
    <property type="match status" value="2"/>
</dbReference>
<reference evidence="6" key="1">
    <citation type="journal article" date="2020" name="ISME J.">
        <title>Gammaproteobacteria mediating utilization of methyl-, sulfur- and petroleum organic compounds in deep ocean hydrothermal plumes.</title>
        <authorList>
            <person name="Zhou Z."/>
            <person name="Liu Y."/>
            <person name="Pan J."/>
            <person name="Cron B.R."/>
            <person name="Toner B.M."/>
            <person name="Anantharaman K."/>
            <person name="Breier J.A."/>
            <person name="Dick G.J."/>
            <person name="Li M."/>
        </authorList>
    </citation>
    <scope>NUCLEOTIDE SEQUENCE</scope>
    <source>
        <strain evidence="6">SZUA-1385</strain>
    </source>
</reference>
<dbReference type="Pfam" id="PF13746">
    <property type="entry name" value="Fer4_18"/>
    <property type="match status" value="1"/>
</dbReference>
<feature type="domain" description="4Fe-4S ferredoxin-type" evidence="5">
    <location>
        <begin position="306"/>
        <end position="335"/>
    </location>
</feature>
<accession>A0A832YWY0</accession>
<dbReference type="GO" id="GO:0046872">
    <property type="term" value="F:metal ion binding"/>
    <property type="evidence" value="ECO:0007669"/>
    <property type="project" value="UniProtKB-KW"/>
</dbReference>
<dbReference type="PANTHER" id="PTHR43687:SF1">
    <property type="entry name" value="FERREDOXIN III"/>
    <property type="match status" value="1"/>
</dbReference>
<dbReference type="EMBL" id="DQSV01000056">
    <property type="protein sequence ID" value="HIP17260.1"/>
    <property type="molecule type" value="Genomic_DNA"/>
</dbReference>
<dbReference type="GO" id="GO:0016491">
    <property type="term" value="F:oxidoreductase activity"/>
    <property type="evidence" value="ECO:0007669"/>
    <property type="project" value="UniProtKB-ARBA"/>
</dbReference>
<gene>
    <name evidence="6" type="ORF">EYG76_03020</name>
</gene>
<dbReference type="GO" id="GO:0051539">
    <property type="term" value="F:4 iron, 4 sulfur cluster binding"/>
    <property type="evidence" value="ECO:0007669"/>
    <property type="project" value="UniProtKB-KW"/>
</dbReference>
<comment type="caution">
    <text evidence="6">The sequence shown here is derived from an EMBL/GenBank/DDBJ whole genome shotgun (WGS) entry which is preliminary data.</text>
</comment>
<evidence type="ECO:0000313" key="7">
    <source>
        <dbReference type="Proteomes" id="UP000605144"/>
    </source>
</evidence>
<dbReference type="PANTHER" id="PTHR43687">
    <property type="entry name" value="ADENYLYLSULFATE REDUCTASE, BETA SUBUNIT"/>
    <property type="match status" value="1"/>
</dbReference>
<dbReference type="Gene3D" id="3.30.70.20">
    <property type="match status" value="4"/>
</dbReference>
<dbReference type="PROSITE" id="PS00198">
    <property type="entry name" value="4FE4S_FER_1"/>
    <property type="match status" value="3"/>
</dbReference>
<evidence type="ECO:0000256" key="1">
    <source>
        <dbReference type="ARBA" id="ARBA00022485"/>
    </source>
</evidence>
<dbReference type="CDD" id="cd10549">
    <property type="entry name" value="MtMvhB_like"/>
    <property type="match status" value="2"/>
</dbReference>
<dbReference type="Proteomes" id="UP000605144">
    <property type="component" value="Unassembled WGS sequence"/>
</dbReference>
<proteinExistence type="predicted"/>
<evidence type="ECO:0000256" key="3">
    <source>
        <dbReference type="ARBA" id="ARBA00023004"/>
    </source>
</evidence>
<keyword evidence="3" id="KW-0408">Iron</keyword>
<dbReference type="AlphaFoldDB" id="A0A832YWY0"/>
<organism evidence="6 7">
    <name type="scientific">Methanothermococcus okinawensis</name>
    <dbReference type="NCBI Taxonomy" id="155863"/>
    <lineage>
        <taxon>Archaea</taxon>
        <taxon>Methanobacteriati</taxon>
        <taxon>Methanobacteriota</taxon>
        <taxon>Methanomada group</taxon>
        <taxon>Methanococci</taxon>
        <taxon>Methanococcales</taxon>
        <taxon>Methanococcaceae</taxon>
        <taxon>Methanothermococcus</taxon>
    </lineage>
</organism>
<keyword evidence="1" id="KW-0004">4Fe-4S</keyword>
<evidence type="ECO:0000259" key="5">
    <source>
        <dbReference type="PROSITE" id="PS51379"/>
    </source>
</evidence>
<keyword evidence="2" id="KW-0479">Metal-binding</keyword>
<sequence>MASAIWYLYELTKKKFIKKFLNAKTDKEYTLPPKRYRKVPPTVVYPEKCISCGACEGSCPSFAIEMVYCEEFSKKIPMIDIGACISCGNCVESCPTKVLNIGNLIEEIGSLPWNVPKYTNLIIDEELCVNCGSCKLACPIDVIEYDGITHVIDLNSCIGCKKCIEACPVEGAIKTYDEALLKSKIELCYKLKFNRMIKEGENGDSVKNKIPEVPRIVKSLCISCENCVDVCSGSIDLNNHRVVECIQCGDCIEVCPTESMRIGEIPKVSKIKDKCYIIYEDKCIGCRICYKSCNVEDAIFISRETRLPYINPDKCVRCGLCFRECPVEAIGLTDKEDTLRIYNIRRAKDRFLSLIKKDLDEFSKKYVFSKSDLLKFSENKVEELLKK</sequence>
<keyword evidence="4" id="KW-0411">Iron-sulfur</keyword>
<feature type="domain" description="4Fe-4S ferredoxin-type" evidence="5">
    <location>
        <begin position="119"/>
        <end position="147"/>
    </location>
</feature>
<dbReference type="SUPFAM" id="SSF54862">
    <property type="entry name" value="4Fe-4S ferredoxins"/>
    <property type="match status" value="2"/>
</dbReference>
<dbReference type="InterPro" id="IPR017900">
    <property type="entry name" value="4Fe4S_Fe_S_CS"/>
</dbReference>
<evidence type="ECO:0000313" key="6">
    <source>
        <dbReference type="EMBL" id="HIP17260.1"/>
    </source>
</evidence>
<dbReference type="Pfam" id="PF12838">
    <property type="entry name" value="Fer4_7"/>
    <property type="match status" value="1"/>
</dbReference>
<dbReference type="PROSITE" id="PS51379">
    <property type="entry name" value="4FE4S_FER_2"/>
    <property type="match status" value="7"/>
</dbReference>
<feature type="domain" description="4Fe-4S ferredoxin-type" evidence="5">
    <location>
        <begin position="75"/>
        <end position="104"/>
    </location>
</feature>
<feature type="domain" description="4Fe-4S ferredoxin-type" evidence="5">
    <location>
        <begin position="40"/>
        <end position="69"/>
    </location>
</feature>
<dbReference type="InterPro" id="IPR050572">
    <property type="entry name" value="Fe-S_Ferredoxin"/>
</dbReference>
<evidence type="ECO:0000256" key="2">
    <source>
        <dbReference type="ARBA" id="ARBA00022723"/>
    </source>
</evidence>